<dbReference type="Proteomes" id="UP000028525">
    <property type="component" value="Unassembled WGS sequence"/>
</dbReference>
<sequence length="89" mass="9814">MADPKEKQINDIVSMLDQFMTGNGGHMNIHVSEDGTICTDETMAKSVTTMNSTDCADGNSACRVPTLFQALDTDDEDPESNRLFMEDTY</sequence>
<accession>A0A084JKR2</accession>
<dbReference type="RefSeq" id="WP_038282155.1">
    <property type="nucleotide sequence ID" value="NZ_JPME01000016.1"/>
</dbReference>
<keyword evidence="2" id="KW-1185">Reference proteome</keyword>
<protein>
    <submittedName>
        <fullName evidence="1">Uncharacterized protein</fullName>
    </submittedName>
</protein>
<reference evidence="1 2" key="1">
    <citation type="submission" date="2014-07" db="EMBL/GenBank/DDBJ databases">
        <title>Draft genome of Clostridium celerecrescens 152B isolated from sediments associated with methane hydrate from Krishna Godavari basin.</title>
        <authorList>
            <person name="Honkalas V.S."/>
            <person name="Dabir A.P."/>
            <person name="Arora P."/>
            <person name="Dhakephalkar P.K."/>
        </authorList>
    </citation>
    <scope>NUCLEOTIDE SEQUENCE [LARGE SCALE GENOMIC DNA]</scope>
    <source>
        <strain evidence="1 2">152B</strain>
    </source>
</reference>
<name>A0A084JKR2_9FIRM</name>
<dbReference type="OrthoDB" id="1647877at2"/>
<dbReference type="AlphaFoldDB" id="A0A084JKR2"/>
<comment type="caution">
    <text evidence="1">The sequence shown here is derived from an EMBL/GenBank/DDBJ whole genome shotgun (WGS) entry which is preliminary data.</text>
</comment>
<dbReference type="STRING" id="29354.IO98_14350"/>
<evidence type="ECO:0000313" key="1">
    <source>
        <dbReference type="EMBL" id="KEZ89546.1"/>
    </source>
</evidence>
<organism evidence="1 2">
    <name type="scientific">Lacrimispora celerecrescens</name>
    <dbReference type="NCBI Taxonomy" id="29354"/>
    <lineage>
        <taxon>Bacteria</taxon>
        <taxon>Bacillati</taxon>
        <taxon>Bacillota</taxon>
        <taxon>Clostridia</taxon>
        <taxon>Lachnospirales</taxon>
        <taxon>Lachnospiraceae</taxon>
        <taxon>Lacrimispora</taxon>
    </lineage>
</organism>
<gene>
    <name evidence="1" type="ORF">IO98_14350</name>
</gene>
<dbReference type="EMBL" id="JPME01000016">
    <property type="protein sequence ID" value="KEZ89546.1"/>
    <property type="molecule type" value="Genomic_DNA"/>
</dbReference>
<evidence type="ECO:0000313" key="2">
    <source>
        <dbReference type="Proteomes" id="UP000028525"/>
    </source>
</evidence>
<proteinExistence type="predicted"/>